<dbReference type="SUPFAM" id="SSF109604">
    <property type="entry name" value="HD-domain/PDEase-like"/>
    <property type="match status" value="1"/>
</dbReference>
<dbReference type="PANTHER" id="PTHR46246">
    <property type="entry name" value="GUANOSINE-3',5'-BIS(DIPHOSPHATE) 3'-PYROPHOSPHOHYDROLASE MESH1"/>
    <property type="match status" value="1"/>
</dbReference>
<dbReference type="InterPro" id="IPR052194">
    <property type="entry name" value="MESH1"/>
</dbReference>
<gene>
    <name evidence="1" type="ORF">GPUH_LOCUS10786</name>
</gene>
<evidence type="ECO:0000313" key="3">
    <source>
        <dbReference type="WBParaSite" id="GPUH_0001079901-mRNA-1"/>
    </source>
</evidence>
<dbReference type="PANTHER" id="PTHR46246:SF1">
    <property type="entry name" value="GUANOSINE-3',5'-BIS(DIPHOSPHATE) 3'-PYROPHOSPHOHYDROLASE MESH1"/>
    <property type="match status" value="1"/>
</dbReference>
<dbReference type="Pfam" id="PF13328">
    <property type="entry name" value="HD_4"/>
    <property type="match status" value="1"/>
</dbReference>
<dbReference type="EMBL" id="UYRT01078152">
    <property type="protein sequence ID" value="VDN17906.1"/>
    <property type="molecule type" value="Genomic_DNA"/>
</dbReference>
<accession>A0A183DPZ5</accession>
<dbReference type="Proteomes" id="UP000271098">
    <property type="component" value="Unassembled WGS sequence"/>
</dbReference>
<protein>
    <submittedName>
        <fullName evidence="3">HD domain-containing protein</fullName>
    </submittedName>
</protein>
<dbReference type="OrthoDB" id="430679at2759"/>
<dbReference type="GO" id="GO:0008893">
    <property type="term" value="F:guanosine-3',5'-bis(diphosphate) 3'-diphosphatase activity"/>
    <property type="evidence" value="ECO:0007669"/>
    <property type="project" value="TreeGrafter"/>
</dbReference>
<dbReference type="AlphaFoldDB" id="A0A183DPZ5"/>
<sequence length="142" mass="15565">MSDNPVIVAGDNDKCGSALPPPPPAYSAIYPAMTDDKYSAVNDTQKVANGFFGVNNDVSQIIKAVDMAARRHRGQRRKDVTQTPYINHPIGVAFILTNEAQVTDTTTITAAILHDIVEDTKTTDDEIRQIFGDEVGFLRQFI</sequence>
<evidence type="ECO:0000313" key="2">
    <source>
        <dbReference type="Proteomes" id="UP000271098"/>
    </source>
</evidence>
<dbReference type="Gene3D" id="1.10.3210.10">
    <property type="entry name" value="Hypothetical protein af1432"/>
    <property type="match status" value="1"/>
</dbReference>
<dbReference type="WBParaSite" id="GPUH_0001079901-mRNA-1">
    <property type="protein sequence ID" value="GPUH_0001079901-mRNA-1"/>
    <property type="gene ID" value="GPUH_0001079901"/>
</dbReference>
<name>A0A183DPZ5_9BILA</name>
<proteinExistence type="predicted"/>
<reference evidence="3" key="1">
    <citation type="submission" date="2016-06" db="UniProtKB">
        <authorList>
            <consortium name="WormBaseParasite"/>
        </authorList>
    </citation>
    <scope>IDENTIFICATION</scope>
</reference>
<evidence type="ECO:0000313" key="1">
    <source>
        <dbReference type="EMBL" id="VDN17906.1"/>
    </source>
</evidence>
<reference evidence="1 2" key="2">
    <citation type="submission" date="2018-11" db="EMBL/GenBank/DDBJ databases">
        <authorList>
            <consortium name="Pathogen Informatics"/>
        </authorList>
    </citation>
    <scope>NUCLEOTIDE SEQUENCE [LARGE SCALE GENOMIC DNA]</scope>
</reference>
<keyword evidence="2" id="KW-1185">Reference proteome</keyword>
<organism evidence="3">
    <name type="scientific">Gongylonema pulchrum</name>
    <dbReference type="NCBI Taxonomy" id="637853"/>
    <lineage>
        <taxon>Eukaryota</taxon>
        <taxon>Metazoa</taxon>
        <taxon>Ecdysozoa</taxon>
        <taxon>Nematoda</taxon>
        <taxon>Chromadorea</taxon>
        <taxon>Rhabditida</taxon>
        <taxon>Spirurina</taxon>
        <taxon>Spiruromorpha</taxon>
        <taxon>Spiruroidea</taxon>
        <taxon>Gongylonematidae</taxon>
        <taxon>Gongylonema</taxon>
    </lineage>
</organism>